<accession>A0A345PGQ9</accession>
<dbReference type="Gene3D" id="3.90.1570.30">
    <property type="match status" value="1"/>
</dbReference>
<protein>
    <recommendedName>
        <fullName evidence="1">Type I restriction enzyme R protein N-terminal domain-containing protein</fullName>
    </recommendedName>
</protein>
<evidence type="ECO:0000259" key="1">
    <source>
        <dbReference type="Pfam" id="PF13588"/>
    </source>
</evidence>
<dbReference type="AlphaFoldDB" id="A0A345PGQ9"/>
<dbReference type="Proteomes" id="UP000253908">
    <property type="component" value="Chromosome"/>
</dbReference>
<keyword evidence="3" id="KW-1185">Reference proteome</keyword>
<evidence type="ECO:0000313" key="3">
    <source>
        <dbReference type="Proteomes" id="UP000253908"/>
    </source>
</evidence>
<gene>
    <name evidence="2" type="ORF">CUC15_09725</name>
</gene>
<dbReference type="KEGG" id="ocn:CUC15_09725"/>
<dbReference type="OrthoDB" id="3034364at2"/>
<reference evidence="3" key="1">
    <citation type="submission" date="2017-11" db="EMBL/GenBank/DDBJ databases">
        <authorList>
            <person name="Zhu W."/>
        </authorList>
    </citation>
    <scope>NUCLEOTIDE SEQUENCE [LARGE SCALE GENOMIC DNA]</scope>
    <source>
        <strain evidence="3">160</strain>
    </source>
</reference>
<feature type="domain" description="Type I restriction enzyme R protein N-terminal" evidence="1">
    <location>
        <begin position="18"/>
        <end position="105"/>
    </location>
</feature>
<proteinExistence type="predicted"/>
<organism evidence="2 3">
    <name type="scientific">Oceanobacillus zhaokaii</name>
    <dbReference type="NCBI Taxonomy" id="2052660"/>
    <lineage>
        <taxon>Bacteria</taxon>
        <taxon>Bacillati</taxon>
        <taxon>Bacillota</taxon>
        <taxon>Bacilli</taxon>
        <taxon>Bacillales</taxon>
        <taxon>Bacillaceae</taxon>
        <taxon>Oceanobacillus</taxon>
    </lineage>
</organism>
<name>A0A345PGQ9_9BACI</name>
<evidence type="ECO:0000313" key="2">
    <source>
        <dbReference type="EMBL" id="AXI09189.1"/>
    </source>
</evidence>
<dbReference type="InterPro" id="IPR029464">
    <property type="entry name" value="HSDR_N"/>
</dbReference>
<dbReference type="EMBL" id="CP024848">
    <property type="protein sequence ID" value="AXI09189.1"/>
    <property type="molecule type" value="Genomic_DNA"/>
</dbReference>
<sequence length="338" mass="39577">MLAMSELLVALDKVKPDLVDRFQFPEDNIQGYGRVPVQMGTKTIWADFVLYYYDKFYRRKIFCVIEVKDCKDSDIDFAVPQAESYAQRLNSPFFCCTNGNIYSWYMTGSLQGDSIKLEDCPTLPAKRFLKKSKIINATPYLFEAITNFETNIKLQKRIYEDSEWHNDATNELHNILTSIEKINDKDLVIFSLKKYTMKSRGKTELLNNIKNNYASFKNLVAQLKATNVPIEIKIQNTTGKNSKYGIEKGGLFFITQLLSALYPMEYTVIEPNVINAMKRFHITDIDLKNETAQDYLYFNQICLDLFPLFENPFNFNLSYVHNFLWHYEAEYFPNKTWD</sequence>
<dbReference type="Pfam" id="PF13588">
    <property type="entry name" value="HSDR_N_2"/>
    <property type="match status" value="1"/>
</dbReference>